<feature type="signal peptide" evidence="1">
    <location>
        <begin position="1"/>
        <end position="18"/>
    </location>
</feature>
<dbReference type="InterPro" id="IPR018637">
    <property type="entry name" value="DUF2059"/>
</dbReference>
<dbReference type="Proteomes" id="UP000076609">
    <property type="component" value="Unassembled WGS sequence"/>
</dbReference>
<name>A0ABR5YAD6_9SPHN</name>
<keyword evidence="1" id="KW-0732">Signal</keyword>
<gene>
    <name evidence="3" type="ORF">AVT10_17340</name>
</gene>
<reference evidence="4" key="1">
    <citation type="submission" date="2016-01" db="EMBL/GenBank/DDBJ databases">
        <title>Draft genome of Chromobacterium sp. F49.</title>
        <authorList>
            <person name="Hong K.W."/>
        </authorList>
    </citation>
    <scope>NUCLEOTIDE SEQUENCE [LARGE SCALE GENOMIC DNA]</scope>
    <source>
        <strain evidence="4">CN3</strain>
    </source>
</reference>
<dbReference type="RefSeq" id="WP_066693008.1">
    <property type="nucleotide sequence ID" value="NZ_CP117025.1"/>
</dbReference>
<organism evidence="3 4">
    <name type="scientific">Sphingomonas hankookensis</name>
    <dbReference type="NCBI Taxonomy" id="563996"/>
    <lineage>
        <taxon>Bacteria</taxon>
        <taxon>Pseudomonadati</taxon>
        <taxon>Pseudomonadota</taxon>
        <taxon>Alphaproteobacteria</taxon>
        <taxon>Sphingomonadales</taxon>
        <taxon>Sphingomonadaceae</taxon>
        <taxon>Sphingomonas</taxon>
    </lineage>
</organism>
<comment type="caution">
    <text evidence="3">The sequence shown here is derived from an EMBL/GenBank/DDBJ whole genome shotgun (WGS) entry which is preliminary data.</text>
</comment>
<proteinExistence type="predicted"/>
<evidence type="ECO:0000313" key="4">
    <source>
        <dbReference type="Proteomes" id="UP000076609"/>
    </source>
</evidence>
<evidence type="ECO:0000259" key="2">
    <source>
        <dbReference type="Pfam" id="PF09832"/>
    </source>
</evidence>
<dbReference type="EMBL" id="LQQO01000038">
    <property type="protein sequence ID" value="KZE11147.1"/>
    <property type="molecule type" value="Genomic_DNA"/>
</dbReference>
<feature type="domain" description="DUF2059" evidence="2">
    <location>
        <begin position="114"/>
        <end position="168"/>
    </location>
</feature>
<evidence type="ECO:0000313" key="3">
    <source>
        <dbReference type="EMBL" id="KZE11147.1"/>
    </source>
</evidence>
<evidence type="ECO:0000256" key="1">
    <source>
        <dbReference type="SAM" id="SignalP"/>
    </source>
</evidence>
<protein>
    <recommendedName>
        <fullName evidence="2">DUF2059 domain-containing protein</fullName>
    </recommendedName>
</protein>
<feature type="chain" id="PRO_5046973046" description="DUF2059 domain-containing protein" evidence="1">
    <location>
        <begin position="19"/>
        <end position="199"/>
    </location>
</feature>
<sequence>MKALILAASLLGATPALAQTPAAPAAVQPIDPARLALAEKSVAVLVPQGVYMRLMRQQFPAMMDAMLANMETAVPGGRAKARAADPAFDERMRIMTRVMGEELGPLMGRMEPSLRTGMARALAKRFDARQLNDLNAFFATPSGQAFGEQFISLFADPEIMGEMMKAMPMMLQEMPGIMKKVEAATAHLPKPPKPKGENE</sequence>
<dbReference type="Pfam" id="PF09832">
    <property type="entry name" value="DUF2059"/>
    <property type="match status" value="1"/>
</dbReference>
<keyword evidence="4" id="KW-1185">Reference proteome</keyword>
<accession>A0ABR5YAD6</accession>